<organism evidence="1 2">
    <name type="scientific">Choiromyces venosus 120613-1</name>
    <dbReference type="NCBI Taxonomy" id="1336337"/>
    <lineage>
        <taxon>Eukaryota</taxon>
        <taxon>Fungi</taxon>
        <taxon>Dikarya</taxon>
        <taxon>Ascomycota</taxon>
        <taxon>Pezizomycotina</taxon>
        <taxon>Pezizomycetes</taxon>
        <taxon>Pezizales</taxon>
        <taxon>Tuberaceae</taxon>
        <taxon>Choiromyces</taxon>
    </lineage>
</organism>
<protein>
    <submittedName>
        <fullName evidence="1">Uncharacterized protein</fullName>
    </submittedName>
</protein>
<reference evidence="1 2" key="1">
    <citation type="journal article" date="2018" name="Nat. Ecol. Evol.">
        <title>Pezizomycetes genomes reveal the molecular basis of ectomycorrhizal truffle lifestyle.</title>
        <authorList>
            <person name="Murat C."/>
            <person name="Payen T."/>
            <person name="Noel B."/>
            <person name="Kuo A."/>
            <person name="Morin E."/>
            <person name="Chen J."/>
            <person name="Kohler A."/>
            <person name="Krizsan K."/>
            <person name="Balestrini R."/>
            <person name="Da Silva C."/>
            <person name="Montanini B."/>
            <person name="Hainaut M."/>
            <person name="Levati E."/>
            <person name="Barry K.W."/>
            <person name="Belfiori B."/>
            <person name="Cichocki N."/>
            <person name="Clum A."/>
            <person name="Dockter R.B."/>
            <person name="Fauchery L."/>
            <person name="Guy J."/>
            <person name="Iotti M."/>
            <person name="Le Tacon F."/>
            <person name="Lindquist E.A."/>
            <person name="Lipzen A."/>
            <person name="Malagnac F."/>
            <person name="Mello A."/>
            <person name="Molinier V."/>
            <person name="Miyauchi S."/>
            <person name="Poulain J."/>
            <person name="Riccioni C."/>
            <person name="Rubini A."/>
            <person name="Sitrit Y."/>
            <person name="Splivallo R."/>
            <person name="Traeger S."/>
            <person name="Wang M."/>
            <person name="Zifcakova L."/>
            <person name="Wipf D."/>
            <person name="Zambonelli A."/>
            <person name="Paolocci F."/>
            <person name="Nowrousian M."/>
            <person name="Ottonello S."/>
            <person name="Baldrian P."/>
            <person name="Spatafora J.W."/>
            <person name="Henrissat B."/>
            <person name="Nagy L.G."/>
            <person name="Aury J.M."/>
            <person name="Wincker P."/>
            <person name="Grigoriev I.V."/>
            <person name="Bonfante P."/>
            <person name="Martin F.M."/>
        </authorList>
    </citation>
    <scope>NUCLEOTIDE SEQUENCE [LARGE SCALE GENOMIC DNA]</scope>
    <source>
        <strain evidence="1 2">120613-1</strain>
    </source>
</reference>
<proteinExistence type="predicted"/>
<gene>
    <name evidence="1" type="ORF">L873DRAFT_1795676</name>
</gene>
<dbReference type="EMBL" id="ML120540">
    <property type="protein sequence ID" value="RPA90131.1"/>
    <property type="molecule type" value="Genomic_DNA"/>
</dbReference>
<name>A0A3N4J0Q4_9PEZI</name>
<evidence type="ECO:0000313" key="1">
    <source>
        <dbReference type="EMBL" id="RPA90131.1"/>
    </source>
</evidence>
<accession>A0A3N4J0Q4</accession>
<dbReference type="AlphaFoldDB" id="A0A3N4J0Q4"/>
<dbReference type="Proteomes" id="UP000276215">
    <property type="component" value="Unassembled WGS sequence"/>
</dbReference>
<evidence type="ECO:0000313" key="2">
    <source>
        <dbReference type="Proteomes" id="UP000276215"/>
    </source>
</evidence>
<keyword evidence="2" id="KW-1185">Reference proteome</keyword>
<sequence>MKSKYKELYGIDINLKGYMQRYESIRQIHVKEDRMKSSEARVNTDYEQALDWWIELYNDHEHLLKEQKAIKGSKADMEKLEAIQAREDMISRFAKKQNQQFEDKESGIDVGDIGNVDTPIMLSDTEVNLPKPFASRQQITNQILNHIKESDQDTLHSLQKMQD</sequence>
<dbReference type="OrthoDB" id="5508331at2759"/>